<evidence type="ECO:0000313" key="2">
    <source>
        <dbReference type="EMBL" id="MFD2232994.1"/>
    </source>
</evidence>
<keyword evidence="2" id="KW-0489">Methyltransferase</keyword>
<reference evidence="3" key="1">
    <citation type="journal article" date="2019" name="Int. J. Syst. Evol. Microbiol.">
        <title>The Global Catalogue of Microorganisms (GCM) 10K type strain sequencing project: providing services to taxonomists for standard genome sequencing and annotation.</title>
        <authorList>
            <consortium name="The Broad Institute Genomics Platform"/>
            <consortium name="The Broad Institute Genome Sequencing Center for Infectious Disease"/>
            <person name="Wu L."/>
            <person name="Ma J."/>
        </authorList>
    </citation>
    <scope>NUCLEOTIDE SEQUENCE [LARGE SCALE GENOMIC DNA]</scope>
    <source>
        <strain evidence="3">KCTC 15012</strain>
    </source>
</reference>
<dbReference type="Proteomes" id="UP001597296">
    <property type="component" value="Unassembled WGS sequence"/>
</dbReference>
<dbReference type="InterPro" id="IPR013216">
    <property type="entry name" value="Methyltransf_11"/>
</dbReference>
<keyword evidence="2" id="KW-0808">Transferase</keyword>
<name>A0ABW5C6U3_9PROT</name>
<dbReference type="SUPFAM" id="SSF53335">
    <property type="entry name" value="S-adenosyl-L-methionine-dependent methyltransferases"/>
    <property type="match status" value="1"/>
</dbReference>
<dbReference type="GO" id="GO:0008168">
    <property type="term" value="F:methyltransferase activity"/>
    <property type="evidence" value="ECO:0007669"/>
    <property type="project" value="UniProtKB-KW"/>
</dbReference>
<dbReference type="PANTHER" id="PTHR42912">
    <property type="entry name" value="METHYLTRANSFERASE"/>
    <property type="match status" value="1"/>
</dbReference>
<keyword evidence="3" id="KW-1185">Reference proteome</keyword>
<dbReference type="EMBL" id="JBHUIY010000005">
    <property type="protein sequence ID" value="MFD2232994.1"/>
    <property type="molecule type" value="Genomic_DNA"/>
</dbReference>
<dbReference type="RefSeq" id="WP_377314778.1">
    <property type="nucleotide sequence ID" value="NZ_JBHUIY010000005.1"/>
</dbReference>
<evidence type="ECO:0000259" key="1">
    <source>
        <dbReference type="Pfam" id="PF08241"/>
    </source>
</evidence>
<comment type="caution">
    <text evidence="2">The sequence shown here is derived from an EMBL/GenBank/DDBJ whole genome shotgun (WGS) entry which is preliminary data.</text>
</comment>
<sequence length="257" mass="26270">MSPRKRRIRAAFSAAATGYDAVAGMQERVADGLAARLAGLTLPPGPVLEIGCGTGLLTRRLPALVGPGRALLATDLSPAMLAQARARLPDAGIAFAAMDGEAPALAEGSCALVVSSLAAQWFGDLGAALARLARLLVPGGRLVLTLPGAGSFAEWTAAHRRLGYQPGTPDFPAADRLRALLPPGGAGRIDSETLIETHADGLAFVRAVAALGAAVPRPGHRPLAPGALRRVIATLGAPCRLSWVIHTLTFTRAGDPA</sequence>
<dbReference type="GO" id="GO:0032259">
    <property type="term" value="P:methylation"/>
    <property type="evidence" value="ECO:0007669"/>
    <property type="project" value="UniProtKB-KW"/>
</dbReference>
<dbReference type="Pfam" id="PF08241">
    <property type="entry name" value="Methyltransf_11"/>
    <property type="match status" value="1"/>
</dbReference>
<proteinExistence type="predicted"/>
<dbReference type="InterPro" id="IPR050508">
    <property type="entry name" value="Methyltransf_Superfamily"/>
</dbReference>
<protein>
    <submittedName>
        <fullName evidence="2">Methyltransferase domain-containing protein</fullName>
    </submittedName>
</protein>
<accession>A0ABW5C6U3</accession>
<organism evidence="2 3">
    <name type="scientific">Phaeospirillum tilakii</name>
    <dbReference type="NCBI Taxonomy" id="741673"/>
    <lineage>
        <taxon>Bacteria</taxon>
        <taxon>Pseudomonadati</taxon>
        <taxon>Pseudomonadota</taxon>
        <taxon>Alphaproteobacteria</taxon>
        <taxon>Rhodospirillales</taxon>
        <taxon>Rhodospirillaceae</taxon>
        <taxon>Phaeospirillum</taxon>
    </lineage>
</organism>
<evidence type="ECO:0000313" key="3">
    <source>
        <dbReference type="Proteomes" id="UP001597296"/>
    </source>
</evidence>
<gene>
    <name evidence="2" type="ORF">ACFSNB_04165</name>
</gene>
<dbReference type="CDD" id="cd02440">
    <property type="entry name" value="AdoMet_MTases"/>
    <property type="match status" value="1"/>
</dbReference>
<dbReference type="InterPro" id="IPR029063">
    <property type="entry name" value="SAM-dependent_MTases_sf"/>
</dbReference>
<feature type="domain" description="Methyltransferase type 11" evidence="1">
    <location>
        <begin position="48"/>
        <end position="144"/>
    </location>
</feature>
<dbReference type="Gene3D" id="3.40.50.150">
    <property type="entry name" value="Vaccinia Virus protein VP39"/>
    <property type="match status" value="1"/>
</dbReference>